<dbReference type="PANTHER" id="PTHR42743">
    <property type="entry name" value="AMINO-ACID AMINOTRANSFERASE"/>
    <property type="match status" value="1"/>
</dbReference>
<evidence type="ECO:0000256" key="9">
    <source>
        <dbReference type="ARBA" id="ARBA00049529"/>
    </source>
</evidence>
<sequence length="278" mass="30114">MSAADDLPEARFFRGRVRLPALPPFDRGQAYGDALFETLRAHRGELPWWDAHWARLAHGAQRLGLALPDPAQVRAEAVELLAGADAVLKLILSRGAGGRGYAPPARAEPVWTLSRHPLPPPPRAGGLRLRWCELRLAEQPALAGLKHCNRLEQVLARAEWDDPDIDEGLLRNAAGEAVCATAANVFVLHGRQWTTPPVDRCGVAGVCRQRLIELGAARVAAATADDLQRADAIFLCNAVRGILPVARLGERQWAPHPAVAGLRRRLGDAHPAFVPGDD</sequence>
<keyword evidence="6 11" id="KW-0456">Lyase</keyword>
<dbReference type="InterPro" id="IPR017824">
    <property type="entry name" value="Aminodeoxychorismate_lyase_IV"/>
</dbReference>
<proteinExistence type="inferred from homology"/>
<name>A0A3N2RDE0_LYSEN</name>
<dbReference type="InterPro" id="IPR001544">
    <property type="entry name" value="Aminotrans_IV"/>
</dbReference>
<evidence type="ECO:0000256" key="4">
    <source>
        <dbReference type="ARBA" id="ARBA00022898"/>
    </source>
</evidence>
<evidence type="ECO:0000256" key="6">
    <source>
        <dbReference type="ARBA" id="ARBA00023239"/>
    </source>
</evidence>
<evidence type="ECO:0000256" key="2">
    <source>
        <dbReference type="ARBA" id="ARBA00009320"/>
    </source>
</evidence>
<evidence type="ECO:0000256" key="8">
    <source>
        <dbReference type="ARBA" id="ARBA00035676"/>
    </source>
</evidence>
<organism evidence="11 12">
    <name type="scientific">Lysobacter enzymogenes</name>
    <dbReference type="NCBI Taxonomy" id="69"/>
    <lineage>
        <taxon>Bacteria</taxon>
        <taxon>Pseudomonadati</taxon>
        <taxon>Pseudomonadota</taxon>
        <taxon>Gammaproteobacteria</taxon>
        <taxon>Lysobacterales</taxon>
        <taxon>Lysobacteraceae</taxon>
        <taxon>Lysobacter</taxon>
    </lineage>
</organism>
<dbReference type="Proteomes" id="UP000275910">
    <property type="component" value="Unassembled WGS sequence"/>
</dbReference>
<dbReference type="PANTHER" id="PTHR42743:SF2">
    <property type="entry name" value="AMINODEOXYCHORISMATE LYASE"/>
    <property type="match status" value="1"/>
</dbReference>
<gene>
    <name evidence="11" type="primary">pabC</name>
    <name evidence="11" type="ORF">D9T17_18790</name>
</gene>
<dbReference type="GO" id="GO:0046656">
    <property type="term" value="P:folic acid biosynthetic process"/>
    <property type="evidence" value="ECO:0007669"/>
    <property type="project" value="UniProtKB-KW"/>
</dbReference>
<dbReference type="Gene3D" id="3.20.10.10">
    <property type="entry name" value="D-amino Acid Aminotransferase, subunit A, domain 2"/>
    <property type="match status" value="1"/>
</dbReference>
<dbReference type="GO" id="GO:0008696">
    <property type="term" value="F:4-amino-4-deoxychorismate lyase activity"/>
    <property type="evidence" value="ECO:0007669"/>
    <property type="project" value="UniProtKB-UniRule"/>
</dbReference>
<evidence type="ECO:0000256" key="3">
    <source>
        <dbReference type="ARBA" id="ARBA00011738"/>
    </source>
</evidence>
<dbReference type="Gene3D" id="3.30.470.10">
    <property type="match status" value="1"/>
</dbReference>
<dbReference type="GO" id="GO:0008153">
    <property type="term" value="P:4-aminobenzoate biosynthetic process"/>
    <property type="evidence" value="ECO:0007669"/>
    <property type="project" value="UniProtKB-UniRule"/>
</dbReference>
<dbReference type="SUPFAM" id="SSF56752">
    <property type="entry name" value="D-aminoacid aminotransferase-like PLP-dependent enzymes"/>
    <property type="match status" value="1"/>
</dbReference>
<comment type="caution">
    <text evidence="11">The sequence shown here is derived from an EMBL/GenBank/DDBJ whole genome shotgun (WGS) entry which is preliminary data.</text>
</comment>
<evidence type="ECO:0000313" key="12">
    <source>
        <dbReference type="Proteomes" id="UP000275910"/>
    </source>
</evidence>
<evidence type="ECO:0000256" key="10">
    <source>
        <dbReference type="NCBIfam" id="TIGR03461"/>
    </source>
</evidence>
<dbReference type="RefSeq" id="WP_123648853.1">
    <property type="nucleotide sequence ID" value="NZ_RCTY01000045.1"/>
</dbReference>
<dbReference type="InterPro" id="IPR036038">
    <property type="entry name" value="Aminotransferase-like"/>
</dbReference>
<dbReference type="InterPro" id="IPR050571">
    <property type="entry name" value="Class-IV_PLP-Dep_Aminotrnsfr"/>
</dbReference>
<dbReference type="EMBL" id="RCTY01000045">
    <property type="protein sequence ID" value="ROU05502.1"/>
    <property type="molecule type" value="Genomic_DNA"/>
</dbReference>
<comment type="similarity">
    <text evidence="2">Belongs to the class-IV pyridoxal-phosphate-dependent aminotransferase family.</text>
</comment>
<dbReference type="AlphaFoldDB" id="A0A3N2RDE0"/>
<dbReference type="InterPro" id="IPR043132">
    <property type="entry name" value="BCAT-like_C"/>
</dbReference>
<reference evidence="11 12" key="1">
    <citation type="submission" date="2018-10" db="EMBL/GenBank/DDBJ databases">
        <title>The genome of Lysobacter enzymogenes OH11.</title>
        <authorList>
            <person name="Liu F."/>
            <person name="Zhao Y."/>
            <person name="Qian G."/>
            <person name="Chen Y."/>
            <person name="Xu H."/>
        </authorList>
    </citation>
    <scope>NUCLEOTIDE SEQUENCE [LARGE SCALE GENOMIC DNA]</scope>
    <source>
        <strain evidence="11 12">OH11</strain>
    </source>
</reference>
<keyword evidence="5" id="KW-0289">Folate biosynthesis</keyword>
<comment type="pathway">
    <text evidence="7">Cofactor biosynthesis; tetrahydrofolate biosynthesis; 4-aminobenzoate from chorismate: step 2/2.</text>
</comment>
<keyword evidence="4" id="KW-0663">Pyridoxal phosphate</keyword>
<dbReference type="GO" id="GO:0005829">
    <property type="term" value="C:cytosol"/>
    <property type="evidence" value="ECO:0007669"/>
    <property type="project" value="TreeGrafter"/>
</dbReference>
<dbReference type="EC" id="4.1.3.38" evidence="8 10"/>
<dbReference type="GO" id="GO:0030170">
    <property type="term" value="F:pyridoxal phosphate binding"/>
    <property type="evidence" value="ECO:0007669"/>
    <property type="project" value="InterPro"/>
</dbReference>
<dbReference type="CDD" id="cd01559">
    <property type="entry name" value="ADCL_like"/>
    <property type="match status" value="1"/>
</dbReference>
<dbReference type="InterPro" id="IPR043131">
    <property type="entry name" value="BCAT-like_N"/>
</dbReference>
<evidence type="ECO:0000256" key="7">
    <source>
        <dbReference type="ARBA" id="ARBA00035633"/>
    </source>
</evidence>
<comment type="cofactor">
    <cofactor evidence="1">
        <name>pyridoxal 5'-phosphate</name>
        <dbReference type="ChEBI" id="CHEBI:597326"/>
    </cofactor>
</comment>
<comment type="catalytic activity">
    <reaction evidence="9">
        <text>4-amino-4-deoxychorismate = 4-aminobenzoate + pyruvate + H(+)</text>
        <dbReference type="Rhea" id="RHEA:16201"/>
        <dbReference type="ChEBI" id="CHEBI:15361"/>
        <dbReference type="ChEBI" id="CHEBI:15378"/>
        <dbReference type="ChEBI" id="CHEBI:17836"/>
        <dbReference type="ChEBI" id="CHEBI:58406"/>
        <dbReference type="EC" id="4.1.3.38"/>
    </reaction>
</comment>
<evidence type="ECO:0000256" key="1">
    <source>
        <dbReference type="ARBA" id="ARBA00001933"/>
    </source>
</evidence>
<comment type="subunit">
    <text evidence="3">Homodimer.</text>
</comment>
<protein>
    <recommendedName>
        <fullName evidence="8 10">Aminodeoxychorismate lyase</fullName>
        <ecNumber evidence="8 10">4.1.3.38</ecNumber>
    </recommendedName>
</protein>
<accession>A0A3N2RDE0</accession>
<evidence type="ECO:0000313" key="11">
    <source>
        <dbReference type="EMBL" id="ROU05502.1"/>
    </source>
</evidence>
<dbReference type="NCBIfam" id="TIGR03461">
    <property type="entry name" value="pabC_Proteo"/>
    <property type="match status" value="1"/>
</dbReference>
<dbReference type="Pfam" id="PF01063">
    <property type="entry name" value="Aminotran_4"/>
    <property type="match status" value="1"/>
</dbReference>
<evidence type="ECO:0000256" key="5">
    <source>
        <dbReference type="ARBA" id="ARBA00022909"/>
    </source>
</evidence>